<dbReference type="SMART" id="SM00974">
    <property type="entry name" value="T5orf172"/>
    <property type="match status" value="1"/>
</dbReference>
<feature type="domain" description="Bacteriophage T5 Orf172 DNA-binding" evidence="1">
    <location>
        <begin position="15"/>
        <end position="94"/>
    </location>
</feature>
<name>A0A561PUL8_9BACT</name>
<gene>
    <name evidence="2" type="ORF">FHW36_103601</name>
</gene>
<dbReference type="InterPro" id="IPR018306">
    <property type="entry name" value="Phage_T5_Orf172_DNA-bd"/>
</dbReference>
<dbReference type="Proteomes" id="UP000320811">
    <property type="component" value="Unassembled WGS sequence"/>
</dbReference>
<evidence type="ECO:0000313" key="3">
    <source>
        <dbReference type="Proteomes" id="UP000320811"/>
    </source>
</evidence>
<evidence type="ECO:0000259" key="1">
    <source>
        <dbReference type="SMART" id="SM00974"/>
    </source>
</evidence>
<comment type="caution">
    <text evidence="2">The sequence shown here is derived from an EMBL/GenBank/DDBJ whole genome shotgun (WGS) entry which is preliminary data.</text>
</comment>
<accession>A0A561PUL8</accession>
<reference evidence="2 3" key="1">
    <citation type="submission" date="2019-06" db="EMBL/GenBank/DDBJ databases">
        <title>Sorghum-associated microbial communities from plants grown in Nebraska, USA.</title>
        <authorList>
            <person name="Schachtman D."/>
        </authorList>
    </citation>
    <scope>NUCLEOTIDE SEQUENCE [LARGE SCALE GENOMIC DNA]</scope>
    <source>
        <strain evidence="2 3">1209</strain>
    </source>
</reference>
<dbReference type="RefSeq" id="WP_186452447.1">
    <property type="nucleotide sequence ID" value="NZ_VIWO01000003.1"/>
</dbReference>
<sequence length="306" mass="34535">MSQYSFGFVYVLTNKIMPGLVKIGLTTGLAEDRATGLFSTGLPDPFEVVFRATTSHPAELEKRVHELLKEKRYRPNREFFEVTPELAASTILQARQETDGIKAWAKKSQLYLQHGDRLLLSMRAGQILFLSAYPSLVALEAAMIDLWQVHTDGDTFELYFTDDPAHHSNDEFRSPEGATNAADNDIIIYKDQLVPGDRLLWMDDTEPRFISALFESKCHCQLIARSRNPKFTAEGHPKLINVDAGWTASSQVATAKQYVCSLPRPRTWAPRRPDTTNGWADVAWKNAPPAYWLPQLNQQPVNGETK</sequence>
<evidence type="ECO:0000313" key="2">
    <source>
        <dbReference type="EMBL" id="TWF41797.1"/>
    </source>
</evidence>
<keyword evidence="3" id="KW-1185">Reference proteome</keyword>
<dbReference type="EMBL" id="VIWO01000003">
    <property type="protein sequence ID" value="TWF41797.1"/>
    <property type="molecule type" value="Genomic_DNA"/>
</dbReference>
<organism evidence="2 3">
    <name type="scientific">Chitinophaga polysaccharea</name>
    <dbReference type="NCBI Taxonomy" id="1293035"/>
    <lineage>
        <taxon>Bacteria</taxon>
        <taxon>Pseudomonadati</taxon>
        <taxon>Bacteroidota</taxon>
        <taxon>Chitinophagia</taxon>
        <taxon>Chitinophagales</taxon>
        <taxon>Chitinophagaceae</taxon>
        <taxon>Chitinophaga</taxon>
    </lineage>
</organism>
<protein>
    <submittedName>
        <fullName evidence="2">T5orf172 domain-containing protein</fullName>
    </submittedName>
</protein>
<dbReference type="Pfam" id="PF10544">
    <property type="entry name" value="T5orf172"/>
    <property type="match status" value="1"/>
</dbReference>
<dbReference type="AlphaFoldDB" id="A0A561PUL8"/>
<proteinExistence type="predicted"/>